<comment type="subcellular location">
    <subcellularLocation>
        <location evidence="1">Cell envelope</location>
    </subcellularLocation>
</comment>
<dbReference type="RefSeq" id="WP_377601101.1">
    <property type="nucleotide sequence ID" value="NZ_JBHUME010000005.1"/>
</dbReference>
<keyword evidence="3" id="KW-0812">Transmembrane</keyword>
<gene>
    <name evidence="5" type="ORF">ACFSUF_05970</name>
</gene>
<dbReference type="PROSITE" id="PS00194">
    <property type="entry name" value="THIOREDOXIN_1"/>
    <property type="match status" value="1"/>
</dbReference>
<dbReference type="Gene3D" id="3.40.30.10">
    <property type="entry name" value="Glutaredoxin"/>
    <property type="match status" value="1"/>
</dbReference>
<feature type="transmembrane region" description="Helical" evidence="3">
    <location>
        <begin position="7"/>
        <end position="29"/>
    </location>
</feature>
<dbReference type="EMBL" id="JBHUME010000005">
    <property type="protein sequence ID" value="MFD2611971.1"/>
    <property type="molecule type" value="Genomic_DNA"/>
</dbReference>
<name>A0ABW5PAS0_9BACL</name>
<dbReference type="InterPro" id="IPR013766">
    <property type="entry name" value="Thioredoxin_domain"/>
</dbReference>
<evidence type="ECO:0000313" key="5">
    <source>
        <dbReference type="EMBL" id="MFD2611971.1"/>
    </source>
</evidence>
<dbReference type="Proteomes" id="UP001597541">
    <property type="component" value="Unassembled WGS sequence"/>
</dbReference>
<dbReference type="InterPro" id="IPR036249">
    <property type="entry name" value="Thioredoxin-like_sf"/>
</dbReference>
<dbReference type="PANTHER" id="PTHR42852">
    <property type="entry name" value="THIOL:DISULFIDE INTERCHANGE PROTEIN DSBE"/>
    <property type="match status" value="1"/>
</dbReference>
<dbReference type="InterPro" id="IPR050553">
    <property type="entry name" value="Thioredoxin_ResA/DsbE_sf"/>
</dbReference>
<dbReference type="CDD" id="cd02966">
    <property type="entry name" value="TlpA_like_family"/>
    <property type="match status" value="1"/>
</dbReference>
<dbReference type="InterPro" id="IPR017937">
    <property type="entry name" value="Thioredoxin_CS"/>
</dbReference>
<comment type="caution">
    <text evidence="5">The sequence shown here is derived from an EMBL/GenBank/DDBJ whole genome shotgun (WGS) entry which is preliminary data.</text>
</comment>
<keyword evidence="6" id="KW-1185">Reference proteome</keyword>
<organism evidence="5 6">
    <name type="scientific">Paenibacillus gansuensis</name>
    <dbReference type="NCBI Taxonomy" id="306542"/>
    <lineage>
        <taxon>Bacteria</taxon>
        <taxon>Bacillati</taxon>
        <taxon>Bacillota</taxon>
        <taxon>Bacilli</taxon>
        <taxon>Bacillales</taxon>
        <taxon>Paenibacillaceae</taxon>
        <taxon>Paenibacillus</taxon>
    </lineage>
</organism>
<evidence type="ECO:0000259" key="4">
    <source>
        <dbReference type="PROSITE" id="PS51352"/>
    </source>
</evidence>
<dbReference type="PANTHER" id="PTHR42852:SF13">
    <property type="entry name" value="PROTEIN DIPZ"/>
    <property type="match status" value="1"/>
</dbReference>
<dbReference type="PROSITE" id="PS51352">
    <property type="entry name" value="THIOREDOXIN_2"/>
    <property type="match status" value="1"/>
</dbReference>
<dbReference type="InterPro" id="IPR013740">
    <property type="entry name" value="Redoxin"/>
</dbReference>
<dbReference type="SUPFAM" id="SSF52833">
    <property type="entry name" value="Thioredoxin-like"/>
    <property type="match status" value="1"/>
</dbReference>
<keyword evidence="3" id="KW-1133">Transmembrane helix</keyword>
<keyword evidence="3" id="KW-0472">Membrane</keyword>
<protein>
    <submittedName>
        <fullName evidence="5">Redoxin family protein</fullName>
    </submittedName>
</protein>
<evidence type="ECO:0000313" key="6">
    <source>
        <dbReference type="Proteomes" id="UP001597541"/>
    </source>
</evidence>
<evidence type="ECO:0000256" key="1">
    <source>
        <dbReference type="ARBA" id="ARBA00004196"/>
    </source>
</evidence>
<evidence type="ECO:0000256" key="2">
    <source>
        <dbReference type="ARBA" id="ARBA00022748"/>
    </source>
</evidence>
<dbReference type="Pfam" id="PF08534">
    <property type="entry name" value="Redoxin"/>
    <property type="match status" value="1"/>
</dbReference>
<evidence type="ECO:0000256" key="3">
    <source>
        <dbReference type="SAM" id="Phobius"/>
    </source>
</evidence>
<accession>A0ABW5PAS0</accession>
<feature type="domain" description="Thioredoxin" evidence="4">
    <location>
        <begin position="36"/>
        <end position="175"/>
    </location>
</feature>
<sequence length="177" mass="19586">MGKHKKWIQIVILTAVVLIGAVTIGGSLFSEGNKAPAAGDKAPAFTLSGLDGKQHSLSDYKGKYVLVNFWGTFCPPCVEEMPAIQSQYHHWNKEKPFEVLGINLSEDAFTVKSFMNQYGLNFPVALDTNRTIEKKYGLVSYPTSFFIGPDGRIVEMYQGGMDETMLKLKIEKLLSAS</sequence>
<keyword evidence="2" id="KW-0201">Cytochrome c-type biogenesis</keyword>
<reference evidence="6" key="1">
    <citation type="journal article" date="2019" name="Int. J. Syst. Evol. Microbiol.">
        <title>The Global Catalogue of Microorganisms (GCM) 10K type strain sequencing project: providing services to taxonomists for standard genome sequencing and annotation.</title>
        <authorList>
            <consortium name="The Broad Institute Genomics Platform"/>
            <consortium name="The Broad Institute Genome Sequencing Center for Infectious Disease"/>
            <person name="Wu L."/>
            <person name="Ma J."/>
        </authorList>
    </citation>
    <scope>NUCLEOTIDE SEQUENCE [LARGE SCALE GENOMIC DNA]</scope>
    <source>
        <strain evidence="6">KCTC 3950</strain>
    </source>
</reference>
<proteinExistence type="predicted"/>